<dbReference type="SUPFAM" id="SSF49373">
    <property type="entry name" value="Invasin/intimin cell-adhesion fragments"/>
    <property type="match status" value="1"/>
</dbReference>
<dbReference type="InterPro" id="IPR011444">
    <property type="entry name" value="DUF1549"/>
</dbReference>
<accession>A0ABY1QAG4</accession>
<feature type="compositionally biased region" description="Low complexity" evidence="1">
    <location>
        <begin position="46"/>
        <end position="60"/>
    </location>
</feature>
<feature type="domain" description="BIG2" evidence="2">
    <location>
        <begin position="193"/>
        <end position="273"/>
    </location>
</feature>
<dbReference type="InterPro" id="IPR003343">
    <property type="entry name" value="Big_2"/>
</dbReference>
<protein>
    <submittedName>
        <fullName evidence="3">Ig-like domain (Group 2)</fullName>
    </submittedName>
</protein>
<reference evidence="3 4" key="1">
    <citation type="submission" date="2017-05" db="EMBL/GenBank/DDBJ databases">
        <authorList>
            <person name="Varghese N."/>
            <person name="Submissions S."/>
        </authorList>
    </citation>
    <scope>NUCLEOTIDE SEQUENCE [LARGE SCALE GENOMIC DNA]</scope>
    <source>
        <strain evidence="3 4">DSM 25457</strain>
    </source>
</reference>
<evidence type="ECO:0000259" key="2">
    <source>
        <dbReference type="SMART" id="SM00635"/>
    </source>
</evidence>
<feature type="region of interest" description="Disordered" evidence="1">
    <location>
        <begin position="46"/>
        <end position="83"/>
    </location>
</feature>
<name>A0ABY1QAG4_9BACT</name>
<dbReference type="PANTHER" id="PTHR35889:SF3">
    <property type="entry name" value="F-BOX DOMAIN-CONTAINING PROTEIN"/>
    <property type="match status" value="1"/>
</dbReference>
<dbReference type="PANTHER" id="PTHR35889">
    <property type="entry name" value="CYCLOINULO-OLIGOSACCHARIDE FRUCTANOTRANSFERASE-RELATED"/>
    <property type="match status" value="1"/>
</dbReference>
<evidence type="ECO:0000256" key="1">
    <source>
        <dbReference type="SAM" id="MobiDB-lite"/>
    </source>
</evidence>
<dbReference type="Pfam" id="PF07583">
    <property type="entry name" value="PSCyt2"/>
    <property type="match status" value="1"/>
</dbReference>
<keyword evidence="4" id="KW-1185">Reference proteome</keyword>
<dbReference type="SMART" id="SM00635">
    <property type="entry name" value="BID_2"/>
    <property type="match status" value="1"/>
</dbReference>
<dbReference type="Pfam" id="PF02368">
    <property type="entry name" value="Big_2"/>
    <property type="match status" value="1"/>
</dbReference>
<dbReference type="Gene3D" id="2.60.40.1080">
    <property type="match status" value="1"/>
</dbReference>
<evidence type="ECO:0000313" key="4">
    <source>
        <dbReference type="Proteomes" id="UP001158067"/>
    </source>
</evidence>
<dbReference type="EMBL" id="FXUG01000009">
    <property type="protein sequence ID" value="SMP65561.1"/>
    <property type="molecule type" value="Genomic_DNA"/>
</dbReference>
<dbReference type="InterPro" id="IPR022655">
    <property type="entry name" value="DUF1553"/>
</dbReference>
<dbReference type="Pfam" id="PF07587">
    <property type="entry name" value="PSD1"/>
    <property type="match status" value="1"/>
</dbReference>
<gene>
    <name evidence="3" type="ORF">SAMN06265222_10989</name>
</gene>
<evidence type="ECO:0000313" key="3">
    <source>
        <dbReference type="EMBL" id="SMP65561.1"/>
    </source>
</evidence>
<sequence>MMRPTNLKTEPRNQNKVGTIFVTVKSILTLVIVCIAAASNAGYAAENSSSTSATSGSGASHSKTKVSAPDASKPNTTEPSASVVPSFRRDVMPVFFRAGCNAGTCHGSARGKDGYMLSLFGYDTAGDYFRTVEEIPGRRVNSALPSESLLLLKATGAVPHTGGKLFERDSDLANTLRNWIRAGAPDDVGDVPDVAGIAVSQPSLVFDKAGKSMDLRVTATYADGSTRDVTDLALFGTNNPSVADIDSEGGVTAKGPGDTTVFARFSRFTVGAEVIVLPPSEGFAWPNPPENNFIDGHVFARLQKLRIAPSELCDDETFLRRVTLDLAARPPTVQEYEAFMADTSTDKRSRKIDALLASEDFTDYLTALWGELCRINSHDYTGRGDSHKPANAFNAWLRHQVAEDRPFDEVVADMATAVGSTNVDGQTGLYTMLIKDYQLDPKVLAADFSQLFLGVRMQCAECHNHPFDRWTMDDYYGFVSFFSCVKRKSGSDSRDRRVIFDPSAPPAKHALDGRLMPAKLLGEVEPVGGEGDPRRALAAWIKDPANDLFNRNIVNRLWAHLFGVGIVDPIDDFRATNPPANGPLLDALAERFVKHGRRIRPIVRDICNSRVYQLSIEPTPSGRDDQRQFSHAQLRRLRADVLLDSIVAVTGVPRSLPRAPTGTKAINYINRNHNLATGDFVLDTFGQSPRKTVCACDTRTEPSLSQVMHLLVGDTSGPSVHKAATKDGVLKSIVESESTPEGVIEAIFIRVLSRRPTKDELETMLQIVADGQAPAVYEDIFAGLIDSSEFLFNH</sequence>
<dbReference type="Proteomes" id="UP001158067">
    <property type="component" value="Unassembled WGS sequence"/>
</dbReference>
<comment type="caution">
    <text evidence="3">The sequence shown here is derived from an EMBL/GenBank/DDBJ whole genome shotgun (WGS) entry which is preliminary data.</text>
</comment>
<dbReference type="InterPro" id="IPR008964">
    <property type="entry name" value="Invasin/intimin_cell_adhesion"/>
</dbReference>
<proteinExistence type="predicted"/>
<organism evidence="3 4">
    <name type="scientific">Neorhodopirellula lusitana</name>
    <dbReference type="NCBI Taxonomy" id="445327"/>
    <lineage>
        <taxon>Bacteria</taxon>
        <taxon>Pseudomonadati</taxon>
        <taxon>Planctomycetota</taxon>
        <taxon>Planctomycetia</taxon>
        <taxon>Pirellulales</taxon>
        <taxon>Pirellulaceae</taxon>
        <taxon>Neorhodopirellula</taxon>
    </lineage>
</organism>